<dbReference type="InterPro" id="IPR023353">
    <property type="entry name" value="LemA-like_dom_sf"/>
</dbReference>
<evidence type="ECO:0000256" key="5">
    <source>
        <dbReference type="ARBA" id="ARBA00023136"/>
    </source>
</evidence>
<evidence type="ECO:0000313" key="7">
    <source>
        <dbReference type="Proteomes" id="UP000176329"/>
    </source>
</evidence>
<organism evidence="6 7">
    <name type="scientific">Candidatus Magasanikbacteria bacterium RIFCSPHIGHO2_01_FULL_50_8</name>
    <dbReference type="NCBI Taxonomy" id="1798674"/>
    <lineage>
        <taxon>Bacteria</taxon>
        <taxon>Candidatus Magasanikiibacteriota</taxon>
    </lineage>
</organism>
<evidence type="ECO:0000256" key="4">
    <source>
        <dbReference type="ARBA" id="ARBA00022989"/>
    </source>
</evidence>
<dbReference type="PANTHER" id="PTHR34478">
    <property type="entry name" value="PROTEIN LEMA"/>
    <property type="match status" value="1"/>
</dbReference>
<protein>
    <recommendedName>
        <fullName evidence="8">LemA family protein</fullName>
    </recommendedName>
</protein>
<keyword evidence="4" id="KW-1133">Transmembrane helix</keyword>
<sequence length="190" mass="21553">MELWLIILIAVVAILVLWVVMAYNGLVTLRNRSAEAWSDIDVQLKRRYDLIPNLVETVKGYASHEQGTLEKVIAARNSAMQAHDSGSASMQEKLQAENALSSTLKSIFALSEAYPDLKANQNFAKLQDELSDTENKIQASRRFYNGNVRELNTKIEHFPTNIIAGMFKFVKREFFEIADAAQRENVQVKF</sequence>
<dbReference type="SUPFAM" id="SSF140478">
    <property type="entry name" value="LemA-like"/>
    <property type="match status" value="1"/>
</dbReference>
<keyword evidence="5" id="KW-0472">Membrane</keyword>
<evidence type="ECO:0000256" key="2">
    <source>
        <dbReference type="ARBA" id="ARBA00008854"/>
    </source>
</evidence>
<dbReference type="AlphaFoldDB" id="A0A1F6LVW7"/>
<gene>
    <name evidence="6" type="ORF">A2848_01165</name>
</gene>
<name>A0A1F6LVW7_9BACT</name>
<comment type="caution">
    <text evidence="6">The sequence shown here is derived from an EMBL/GenBank/DDBJ whole genome shotgun (WGS) entry which is preliminary data.</text>
</comment>
<evidence type="ECO:0008006" key="8">
    <source>
        <dbReference type="Google" id="ProtNLM"/>
    </source>
</evidence>
<comment type="subcellular location">
    <subcellularLocation>
        <location evidence="1">Membrane</location>
        <topology evidence="1">Single-pass membrane protein</topology>
    </subcellularLocation>
</comment>
<proteinExistence type="inferred from homology"/>
<dbReference type="GO" id="GO:0016020">
    <property type="term" value="C:membrane"/>
    <property type="evidence" value="ECO:0007669"/>
    <property type="project" value="UniProtKB-SubCell"/>
</dbReference>
<dbReference type="Gene3D" id="1.20.1440.20">
    <property type="entry name" value="LemA-like domain"/>
    <property type="match status" value="1"/>
</dbReference>
<reference evidence="6 7" key="1">
    <citation type="journal article" date="2016" name="Nat. Commun.">
        <title>Thousands of microbial genomes shed light on interconnected biogeochemical processes in an aquifer system.</title>
        <authorList>
            <person name="Anantharaman K."/>
            <person name="Brown C.T."/>
            <person name="Hug L.A."/>
            <person name="Sharon I."/>
            <person name="Castelle C.J."/>
            <person name="Probst A.J."/>
            <person name="Thomas B.C."/>
            <person name="Singh A."/>
            <person name="Wilkins M.J."/>
            <person name="Karaoz U."/>
            <person name="Brodie E.L."/>
            <person name="Williams K.H."/>
            <person name="Hubbard S.S."/>
            <person name="Banfield J.F."/>
        </authorList>
    </citation>
    <scope>NUCLEOTIDE SEQUENCE [LARGE SCALE GENOMIC DNA]</scope>
</reference>
<dbReference type="InterPro" id="IPR007156">
    <property type="entry name" value="MamQ_LemA"/>
</dbReference>
<comment type="similarity">
    <text evidence="2">Belongs to the LemA family.</text>
</comment>
<dbReference type="PANTHER" id="PTHR34478:SF1">
    <property type="entry name" value="PROTEIN LEMA"/>
    <property type="match status" value="1"/>
</dbReference>
<dbReference type="Proteomes" id="UP000176329">
    <property type="component" value="Unassembled WGS sequence"/>
</dbReference>
<evidence type="ECO:0000256" key="1">
    <source>
        <dbReference type="ARBA" id="ARBA00004167"/>
    </source>
</evidence>
<evidence type="ECO:0000313" key="6">
    <source>
        <dbReference type="EMBL" id="OGH63498.1"/>
    </source>
</evidence>
<keyword evidence="3" id="KW-0812">Transmembrane</keyword>
<dbReference type="Pfam" id="PF04011">
    <property type="entry name" value="LemA"/>
    <property type="match status" value="1"/>
</dbReference>
<accession>A0A1F6LVW7</accession>
<evidence type="ECO:0000256" key="3">
    <source>
        <dbReference type="ARBA" id="ARBA00022692"/>
    </source>
</evidence>
<dbReference type="EMBL" id="MFPV01000002">
    <property type="protein sequence ID" value="OGH63498.1"/>
    <property type="molecule type" value="Genomic_DNA"/>
</dbReference>